<dbReference type="SMART" id="SM00032">
    <property type="entry name" value="CCP"/>
    <property type="match status" value="1"/>
</dbReference>
<dbReference type="OrthoDB" id="10066368at2759"/>
<gene>
    <name evidence="6" type="primary">Adamts20</name>
    <name evidence="6" type="ORF">AWC38_SpisGene12364</name>
</gene>
<name>A0A2B4S214_STYPI</name>
<dbReference type="SUPFAM" id="SSF57535">
    <property type="entry name" value="Complement control module/SCR domain"/>
    <property type="match status" value="1"/>
</dbReference>
<dbReference type="Proteomes" id="UP000225706">
    <property type="component" value="Unassembled WGS sequence"/>
</dbReference>
<dbReference type="SMART" id="SM00209">
    <property type="entry name" value="TSP1"/>
    <property type="match status" value="1"/>
</dbReference>
<dbReference type="Pfam" id="PF00084">
    <property type="entry name" value="Sushi"/>
    <property type="match status" value="1"/>
</dbReference>
<organism evidence="6 7">
    <name type="scientific">Stylophora pistillata</name>
    <name type="common">Smooth cauliflower coral</name>
    <dbReference type="NCBI Taxonomy" id="50429"/>
    <lineage>
        <taxon>Eukaryota</taxon>
        <taxon>Metazoa</taxon>
        <taxon>Cnidaria</taxon>
        <taxon>Anthozoa</taxon>
        <taxon>Hexacorallia</taxon>
        <taxon>Scleractinia</taxon>
        <taxon>Astrocoeniina</taxon>
        <taxon>Pocilloporidae</taxon>
        <taxon>Stylophora</taxon>
    </lineage>
</organism>
<feature type="compositionally biased region" description="Polar residues" evidence="3">
    <location>
        <begin position="340"/>
        <end position="350"/>
    </location>
</feature>
<dbReference type="Pfam" id="PF00090">
    <property type="entry name" value="TSP_1"/>
    <property type="match status" value="1"/>
</dbReference>
<dbReference type="PRINTS" id="PR01705">
    <property type="entry name" value="TSP1REPEAT"/>
</dbReference>
<dbReference type="CDD" id="cd00033">
    <property type="entry name" value="CCP"/>
    <property type="match status" value="1"/>
</dbReference>
<proteinExistence type="predicted"/>
<evidence type="ECO:0000256" key="3">
    <source>
        <dbReference type="SAM" id="MobiDB-lite"/>
    </source>
</evidence>
<feature type="region of interest" description="Disordered" evidence="3">
    <location>
        <begin position="320"/>
        <end position="409"/>
    </location>
</feature>
<evidence type="ECO:0000259" key="5">
    <source>
        <dbReference type="PROSITE" id="PS50923"/>
    </source>
</evidence>
<keyword evidence="7" id="KW-1185">Reference proteome</keyword>
<protein>
    <submittedName>
        <fullName evidence="6">A disintegrin and metalloproteinase with thrombospondin motifs 20</fullName>
    </submittedName>
</protein>
<comment type="caution">
    <text evidence="2">Lacks conserved residue(s) required for the propagation of feature annotation.</text>
</comment>
<dbReference type="Gene3D" id="2.10.25.10">
    <property type="entry name" value="Laminin"/>
    <property type="match status" value="1"/>
</dbReference>
<dbReference type="SUPFAM" id="SSF82895">
    <property type="entry name" value="TSP-1 type 1 repeat"/>
    <property type="match status" value="1"/>
</dbReference>
<feature type="compositionally biased region" description="Low complexity" evidence="3">
    <location>
        <begin position="377"/>
        <end position="394"/>
    </location>
</feature>
<keyword evidence="4" id="KW-0732">Signal</keyword>
<keyword evidence="2" id="KW-0768">Sushi</keyword>
<dbReference type="InterPro" id="IPR035976">
    <property type="entry name" value="Sushi/SCR/CCP_sf"/>
</dbReference>
<dbReference type="GO" id="GO:0007229">
    <property type="term" value="P:integrin-mediated signaling pathway"/>
    <property type="evidence" value="ECO:0007669"/>
    <property type="project" value="UniProtKB-KW"/>
</dbReference>
<comment type="caution">
    <text evidence="6">The sequence shown here is derived from an EMBL/GenBank/DDBJ whole genome shotgun (WGS) entry which is preliminary data.</text>
</comment>
<sequence length="409" mass="44970">MGYADRKFAVFNVLLFVFVAHQKYVDACGGGRRRPRDGNWGPWGPWSSCITGSKTRFRYCNKPSPAHGGRICPGSNWQIKSCPYNPCSSARCQHICIPFGVVASCRCRTGYVTSPHDSRKCVRHSCQPLTAPPNDIQAPSFGQTCPANINVLADVGQTSATVRWGPVRATDNDQASVTVTPNVVSPYLFSEGVLRCAVLFPPANGRFENEACGNVHGRVCRFSCNKGYELRGSIERTCKKKADINAVYWTGSRTYCKGVGHEARDRSRLLLCCICKQEGHFGVNCEYSWVFPTIHGTHTDENQDVNSDEEINENLPLASALLPPKSPIKENCMQNPPPSTDGNCTQNPSPSADICTQDPPSSPLPDDFNETQPPSQPEQSEQHSQPEQQHSQPELPSHNLSEQSSQLSS</sequence>
<dbReference type="STRING" id="50429.A0A2B4S214"/>
<evidence type="ECO:0000313" key="7">
    <source>
        <dbReference type="Proteomes" id="UP000225706"/>
    </source>
</evidence>
<dbReference type="Gene3D" id="2.10.70.10">
    <property type="entry name" value="Complement Module, domain 1"/>
    <property type="match status" value="1"/>
</dbReference>
<accession>A0A2B4S214</accession>
<evidence type="ECO:0000256" key="1">
    <source>
        <dbReference type="ARBA" id="ARBA00023157"/>
    </source>
</evidence>
<dbReference type="InterPro" id="IPR036383">
    <property type="entry name" value="TSP1_rpt_sf"/>
</dbReference>
<reference evidence="7" key="1">
    <citation type="journal article" date="2017" name="bioRxiv">
        <title>Comparative analysis of the genomes of Stylophora pistillata and Acropora digitifera provides evidence for extensive differences between species of corals.</title>
        <authorList>
            <person name="Voolstra C.R."/>
            <person name="Li Y."/>
            <person name="Liew Y.J."/>
            <person name="Baumgarten S."/>
            <person name="Zoccola D."/>
            <person name="Flot J.-F."/>
            <person name="Tambutte S."/>
            <person name="Allemand D."/>
            <person name="Aranda M."/>
        </authorList>
    </citation>
    <scope>NUCLEOTIDE SEQUENCE [LARGE SCALE GENOMIC DNA]</scope>
</reference>
<evidence type="ECO:0000256" key="4">
    <source>
        <dbReference type="SAM" id="SignalP"/>
    </source>
</evidence>
<evidence type="ECO:0000313" key="6">
    <source>
        <dbReference type="EMBL" id="PFX23089.1"/>
    </source>
</evidence>
<dbReference type="EMBL" id="LSMT01000218">
    <property type="protein sequence ID" value="PFX23089.1"/>
    <property type="molecule type" value="Genomic_DNA"/>
</dbReference>
<dbReference type="Gene3D" id="2.20.100.10">
    <property type="entry name" value="Thrombospondin type-1 (TSP1) repeat"/>
    <property type="match status" value="1"/>
</dbReference>
<keyword evidence="1" id="KW-1015">Disulfide bond</keyword>
<dbReference type="InterPro" id="IPR000436">
    <property type="entry name" value="Sushi_SCR_CCP_dom"/>
</dbReference>
<dbReference type="PROSITE" id="PS50923">
    <property type="entry name" value="SUSHI"/>
    <property type="match status" value="1"/>
</dbReference>
<evidence type="ECO:0000256" key="2">
    <source>
        <dbReference type="PROSITE-ProRule" id="PRU00302"/>
    </source>
</evidence>
<feature type="chain" id="PRO_5012925306" evidence="4">
    <location>
        <begin position="28"/>
        <end position="409"/>
    </location>
</feature>
<feature type="domain" description="Sushi" evidence="5">
    <location>
        <begin position="194"/>
        <end position="258"/>
    </location>
</feature>
<feature type="compositionally biased region" description="Polar residues" evidence="3">
    <location>
        <begin position="398"/>
        <end position="409"/>
    </location>
</feature>
<dbReference type="FunFam" id="2.20.100.10:FF:000001">
    <property type="entry name" value="semaphorin-5A isoform X1"/>
    <property type="match status" value="1"/>
</dbReference>
<dbReference type="PROSITE" id="PS50092">
    <property type="entry name" value="TSP1"/>
    <property type="match status" value="1"/>
</dbReference>
<dbReference type="AlphaFoldDB" id="A0A2B4S214"/>
<keyword evidence="6" id="KW-0401">Integrin</keyword>
<feature type="signal peptide" evidence="4">
    <location>
        <begin position="1"/>
        <end position="27"/>
    </location>
</feature>
<dbReference type="InterPro" id="IPR000884">
    <property type="entry name" value="TSP1_rpt"/>
</dbReference>